<feature type="compositionally biased region" description="Polar residues" evidence="1">
    <location>
        <begin position="389"/>
        <end position="400"/>
    </location>
</feature>
<dbReference type="AlphaFoldDB" id="E4Y5F1"/>
<reference evidence="2" key="1">
    <citation type="journal article" date="2010" name="Science">
        <title>Plasticity of animal genome architecture unmasked by rapid evolution of a pelagic tunicate.</title>
        <authorList>
            <person name="Denoeud F."/>
            <person name="Henriet S."/>
            <person name="Mungpakdee S."/>
            <person name="Aury J.M."/>
            <person name="Da Silva C."/>
            <person name="Brinkmann H."/>
            <person name="Mikhaleva J."/>
            <person name="Olsen L.C."/>
            <person name="Jubin C."/>
            <person name="Canestro C."/>
            <person name="Bouquet J.M."/>
            <person name="Danks G."/>
            <person name="Poulain J."/>
            <person name="Campsteijn C."/>
            <person name="Adamski M."/>
            <person name="Cross I."/>
            <person name="Yadetie F."/>
            <person name="Muffato M."/>
            <person name="Louis A."/>
            <person name="Butcher S."/>
            <person name="Tsagkogeorga G."/>
            <person name="Konrad A."/>
            <person name="Singh S."/>
            <person name="Jensen M.F."/>
            <person name="Cong E.H."/>
            <person name="Eikeseth-Otteraa H."/>
            <person name="Noel B."/>
            <person name="Anthouard V."/>
            <person name="Porcel B.M."/>
            <person name="Kachouri-Lafond R."/>
            <person name="Nishino A."/>
            <person name="Ugolini M."/>
            <person name="Chourrout P."/>
            <person name="Nishida H."/>
            <person name="Aasland R."/>
            <person name="Huzurbazar S."/>
            <person name="Westhof E."/>
            <person name="Delsuc F."/>
            <person name="Lehrach H."/>
            <person name="Reinhardt R."/>
            <person name="Weissenbach J."/>
            <person name="Roy S.W."/>
            <person name="Artiguenave F."/>
            <person name="Postlethwait J.H."/>
            <person name="Manak J.R."/>
            <person name="Thompson E.M."/>
            <person name="Jaillon O."/>
            <person name="Du Pasquier L."/>
            <person name="Boudinot P."/>
            <person name="Liberles D.A."/>
            <person name="Volff J.N."/>
            <person name="Philippe H."/>
            <person name="Lenhard B."/>
            <person name="Roest Crollius H."/>
            <person name="Wincker P."/>
            <person name="Chourrout D."/>
        </authorList>
    </citation>
    <scope>NUCLEOTIDE SEQUENCE [LARGE SCALE GENOMIC DNA]</scope>
</reference>
<feature type="compositionally biased region" description="Basic and acidic residues" evidence="1">
    <location>
        <begin position="443"/>
        <end position="478"/>
    </location>
</feature>
<evidence type="ECO:0000313" key="2">
    <source>
        <dbReference type="EMBL" id="CBY30835.1"/>
    </source>
</evidence>
<evidence type="ECO:0000256" key="1">
    <source>
        <dbReference type="SAM" id="MobiDB-lite"/>
    </source>
</evidence>
<organism evidence="2">
    <name type="scientific">Oikopleura dioica</name>
    <name type="common">Tunicate</name>
    <dbReference type="NCBI Taxonomy" id="34765"/>
    <lineage>
        <taxon>Eukaryota</taxon>
        <taxon>Metazoa</taxon>
        <taxon>Chordata</taxon>
        <taxon>Tunicata</taxon>
        <taxon>Appendicularia</taxon>
        <taxon>Copelata</taxon>
        <taxon>Oikopleuridae</taxon>
        <taxon>Oikopleura</taxon>
    </lineage>
</organism>
<proteinExistence type="predicted"/>
<feature type="region of interest" description="Disordered" evidence="1">
    <location>
        <begin position="347"/>
        <end position="400"/>
    </location>
</feature>
<gene>
    <name evidence="2" type="ORF">GSOID_T00018777001</name>
</gene>
<name>E4Y5F1_OIKDI</name>
<accession>E4Y5F1</accession>
<feature type="compositionally biased region" description="Basic and acidic residues" evidence="1">
    <location>
        <begin position="362"/>
        <end position="372"/>
    </location>
</feature>
<feature type="region of interest" description="Disordered" evidence="1">
    <location>
        <begin position="424"/>
        <end position="478"/>
    </location>
</feature>
<sequence length="478" mass="54222">MSSNPQRRWEDGWSNATGNNKYALIGWLNTSLTEIWAMDIEDLSCKLPKEINKVCEALETLDIKEILNKPGIAILAKLRVVSWTIAAIEDMIPPAMMWTYCKIYPAKSEIITLSELAAKNGGLYRTGSGRVKGQGLLIPNGITEIGFLRGPIEQRTTKYLVFWEEVRKRTDQNKMEEWMNKYFPRQREDGEDEKWLGQPLDLDMNLIRRITDCLIMVADGSNSWETKWRLVVGPYSKEHAKNTIQREEAATAQQRDEERTTSLLNAENKQINVEGIPVSVSGMSKSKTKLSCLFTIPYGLHPLNFAKLTWKREILGNAEDLENLIFNMMAKLTGNAVEAERISAAINNDRERTTGRNRTGKRMRDSPDEIRVMKPRLTSSPINSRKCPTGTQRNGQSPQEDNITAILLQGNPNELERSITLNITTGSEEQMIPIPDLSSLDISKQEDSEESNRKTNAKRKENTIMEKAGEKKTNSTKE</sequence>
<dbReference type="Proteomes" id="UP000011014">
    <property type="component" value="Unassembled WGS sequence"/>
</dbReference>
<protein>
    <submittedName>
        <fullName evidence="2">Uncharacterized protein</fullName>
    </submittedName>
</protein>
<dbReference type="EMBL" id="FN654286">
    <property type="protein sequence ID" value="CBY30835.1"/>
    <property type="molecule type" value="Genomic_DNA"/>
</dbReference>